<dbReference type="EMBL" id="CAWYQH010000108">
    <property type="protein sequence ID" value="CAK8689110.1"/>
    <property type="molecule type" value="Genomic_DNA"/>
</dbReference>
<keyword evidence="2" id="KW-0472">Membrane</keyword>
<sequence>MRNLIIIILSLVILVTSTEVQKARNKTCKGPRVRRWKVEDFRLNVTWTPRKCFSKWNVTYDIETSIYRFDKNGWVRRSCEVENYGRNHSCTPMIKFYQDYFYRVCAYEENDQKVISCTRFPPHKRKIDLRIATSFSKPKFTVLDVLRTSIAVNIKEPTGSVLCEYERLDYEVYVIPCNASNEAEKIAQRRNISDTDSKNPSCNKDGANVEKFEFFHLKPERDYCIYGRYSTDVSWNNRTSPYASQLVTTKPVSNTGIMVGLICACGFVFFFGLIFSCMAFRRIRKTGKTLTPKLAEAKSMNSSNKITRQEDRELADIPVITKKSRNSTAAVAYPRYAATEPNPALLLSQPANDLSEVITNLNVFKEIDQNMNRDALCATTGQASDSQVSGYKTRHYFTDDGGDTSSSIQWSEVRSTSEGSSQESSSTAQSLGFSMVPMMPAPRLILETVESLKKKQQSNQRFKSNYGSKPTLSNDKHDKNLSPEVENTISAPDYSKVTDFRDRTSQEEWGNEENQFRNFPVIVSDKPCLPGCETVLRETCKKLTSQRNSDELLLLPLSGEFDACD</sequence>
<organism evidence="4 5">
    <name type="scientific">Clavelina lepadiformis</name>
    <name type="common">Light-bulb sea squirt</name>
    <name type="synonym">Ascidia lepadiformis</name>
    <dbReference type="NCBI Taxonomy" id="159417"/>
    <lineage>
        <taxon>Eukaryota</taxon>
        <taxon>Metazoa</taxon>
        <taxon>Chordata</taxon>
        <taxon>Tunicata</taxon>
        <taxon>Ascidiacea</taxon>
        <taxon>Aplousobranchia</taxon>
        <taxon>Clavelinidae</taxon>
        <taxon>Clavelina</taxon>
    </lineage>
</organism>
<feature type="transmembrane region" description="Helical" evidence="2">
    <location>
        <begin position="257"/>
        <end position="280"/>
    </location>
</feature>
<feature type="compositionally biased region" description="Low complexity" evidence="1">
    <location>
        <begin position="416"/>
        <end position="429"/>
    </location>
</feature>
<proteinExistence type="predicted"/>
<gene>
    <name evidence="4" type="ORF">CVLEPA_LOCUS21084</name>
</gene>
<keyword evidence="3" id="KW-0732">Signal</keyword>
<feature type="region of interest" description="Disordered" evidence="1">
    <location>
        <begin position="400"/>
        <end position="429"/>
    </location>
</feature>
<dbReference type="Proteomes" id="UP001642483">
    <property type="component" value="Unassembled WGS sequence"/>
</dbReference>
<feature type="chain" id="PRO_5046023515" evidence="3">
    <location>
        <begin position="18"/>
        <end position="565"/>
    </location>
</feature>
<protein>
    <submittedName>
        <fullName evidence="4">Uncharacterized protein</fullName>
    </submittedName>
</protein>
<accession>A0ABP0GBW0</accession>
<evidence type="ECO:0000256" key="3">
    <source>
        <dbReference type="SAM" id="SignalP"/>
    </source>
</evidence>
<evidence type="ECO:0000256" key="1">
    <source>
        <dbReference type="SAM" id="MobiDB-lite"/>
    </source>
</evidence>
<feature type="compositionally biased region" description="Polar residues" evidence="1">
    <location>
        <begin position="403"/>
        <end position="414"/>
    </location>
</feature>
<feature type="compositionally biased region" description="Polar residues" evidence="1">
    <location>
        <begin position="457"/>
        <end position="473"/>
    </location>
</feature>
<keyword evidence="5" id="KW-1185">Reference proteome</keyword>
<name>A0ABP0GBW0_CLALP</name>
<keyword evidence="2" id="KW-1133">Transmembrane helix</keyword>
<evidence type="ECO:0000256" key="2">
    <source>
        <dbReference type="SAM" id="Phobius"/>
    </source>
</evidence>
<feature type="region of interest" description="Disordered" evidence="1">
    <location>
        <begin position="456"/>
        <end position="483"/>
    </location>
</feature>
<comment type="caution">
    <text evidence="4">The sequence shown here is derived from an EMBL/GenBank/DDBJ whole genome shotgun (WGS) entry which is preliminary data.</text>
</comment>
<evidence type="ECO:0000313" key="5">
    <source>
        <dbReference type="Proteomes" id="UP001642483"/>
    </source>
</evidence>
<evidence type="ECO:0000313" key="4">
    <source>
        <dbReference type="EMBL" id="CAK8689110.1"/>
    </source>
</evidence>
<keyword evidence="2" id="KW-0812">Transmembrane</keyword>
<feature type="signal peptide" evidence="3">
    <location>
        <begin position="1"/>
        <end position="17"/>
    </location>
</feature>
<reference evidence="4 5" key="1">
    <citation type="submission" date="2024-02" db="EMBL/GenBank/DDBJ databases">
        <authorList>
            <person name="Daric V."/>
            <person name="Darras S."/>
        </authorList>
    </citation>
    <scope>NUCLEOTIDE SEQUENCE [LARGE SCALE GENOMIC DNA]</scope>
</reference>